<evidence type="ECO:0000313" key="2">
    <source>
        <dbReference type="Proteomes" id="UP000016931"/>
    </source>
</evidence>
<dbReference type="Proteomes" id="UP000016931">
    <property type="component" value="Unassembled WGS sequence"/>
</dbReference>
<protein>
    <submittedName>
        <fullName evidence="1">Uncharacterized protein</fullName>
    </submittedName>
</protein>
<dbReference type="RefSeq" id="XP_016759186.1">
    <property type="nucleotide sequence ID" value="XM_016905959.2"/>
</dbReference>
<name>M3AWE3_SPHMS</name>
<organism evidence="1 2">
    <name type="scientific">Sphaerulina musiva (strain SO2202)</name>
    <name type="common">Poplar stem canker fungus</name>
    <name type="synonym">Septoria musiva</name>
    <dbReference type="NCBI Taxonomy" id="692275"/>
    <lineage>
        <taxon>Eukaryota</taxon>
        <taxon>Fungi</taxon>
        <taxon>Dikarya</taxon>
        <taxon>Ascomycota</taxon>
        <taxon>Pezizomycotina</taxon>
        <taxon>Dothideomycetes</taxon>
        <taxon>Dothideomycetidae</taxon>
        <taxon>Mycosphaerellales</taxon>
        <taxon>Mycosphaerellaceae</taxon>
        <taxon>Sphaerulina</taxon>
    </lineage>
</organism>
<proteinExistence type="predicted"/>
<reference evidence="1 2" key="1">
    <citation type="journal article" date="2012" name="PLoS Pathog.">
        <title>Diverse lifestyles and strategies of plant pathogenesis encoded in the genomes of eighteen Dothideomycetes fungi.</title>
        <authorList>
            <person name="Ohm R.A."/>
            <person name="Feau N."/>
            <person name="Henrissat B."/>
            <person name="Schoch C.L."/>
            <person name="Horwitz B.A."/>
            <person name="Barry K.W."/>
            <person name="Condon B.J."/>
            <person name="Copeland A.C."/>
            <person name="Dhillon B."/>
            <person name="Glaser F."/>
            <person name="Hesse C.N."/>
            <person name="Kosti I."/>
            <person name="LaButti K."/>
            <person name="Lindquist E.A."/>
            <person name="Lucas S."/>
            <person name="Salamov A.A."/>
            <person name="Bradshaw R.E."/>
            <person name="Ciuffetti L."/>
            <person name="Hamelin R.C."/>
            <person name="Kema G.H.J."/>
            <person name="Lawrence C."/>
            <person name="Scott J.A."/>
            <person name="Spatafora J.W."/>
            <person name="Turgeon B.G."/>
            <person name="de Wit P.J.G.M."/>
            <person name="Zhong S."/>
            <person name="Goodwin S.B."/>
            <person name="Grigoriev I.V."/>
        </authorList>
    </citation>
    <scope>NUCLEOTIDE SEQUENCE [LARGE SCALE GENOMIC DNA]</scope>
    <source>
        <strain evidence="1 2">SO2202</strain>
    </source>
</reference>
<accession>M3AWE3</accession>
<feature type="non-terminal residue" evidence="1">
    <location>
        <position position="66"/>
    </location>
</feature>
<dbReference type="HOGENOM" id="CLU_2832827_0_0_1"/>
<evidence type="ECO:0000313" key="1">
    <source>
        <dbReference type="EMBL" id="EMF11065.1"/>
    </source>
</evidence>
<dbReference type="GeneID" id="27903096"/>
<gene>
    <name evidence="1" type="ORF">SEPMUDRAFT_150093</name>
</gene>
<keyword evidence="2" id="KW-1185">Reference proteome</keyword>
<dbReference type="AlphaFoldDB" id="M3AWE3"/>
<sequence>MCSEVRTSTLMWEACCKSPSIHPQRISNTDLFPPPLPPPSSAVLVSRCLLCLRGFDVTASLFWPMT</sequence>
<dbReference type="EMBL" id="KB456266">
    <property type="protein sequence ID" value="EMF11065.1"/>
    <property type="molecule type" value="Genomic_DNA"/>
</dbReference>